<keyword evidence="3" id="KW-1015">Disulfide bond</keyword>
<dbReference type="PROSITE" id="PS50240">
    <property type="entry name" value="TRYPSIN_DOM"/>
    <property type="match status" value="1"/>
</dbReference>
<dbReference type="InterPro" id="IPR009003">
    <property type="entry name" value="Peptidase_S1_PA"/>
</dbReference>
<dbReference type="Proteomes" id="UP000050525">
    <property type="component" value="Unassembled WGS sequence"/>
</dbReference>
<dbReference type="GO" id="GO:0006508">
    <property type="term" value="P:proteolysis"/>
    <property type="evidence" value="ECO:0007669"/>
    <property type="project" value="UniProtKB-KW"/>
</dbReference>
<dbReference type="AlphaFoldDB" id="A0A151NHY9"/>
<dbReference type="Pfam" id="PF00089">
    <property type="entry name" value="Trypsin"/>
    <property type="match status" value="1"/>
</dbReference>
<comment type="caution">
    <text evidence="5">The sequence shown here is derived from an EMBL/GenBank/DDBJ whole genome shotgun (WGS) entry which is preliminary data.</text>
</comment>
<dbReference type="Gene3D" id="2.40.10.10">
    <property type="entry name" value="Trypsin-like serine proteases"/>
    <property type="match status" value="1"/>
</dbReference>
<dbReference type="PANTHER" id="PTHR24271:SF81">
    <property type="entry name" value="GRANZYME B"/>
    <property type="match status" value="1"/>
</dbReference>
<dbReference type="eggNOG" id="KOG3627">
    <property type="taxonomic scope" value="Eukaryota"/>
</dbReference>
<dbReference type="EMBL" id="AKHW03003018">
    <property type="protein sequence ID" value="KYO36115.1"/>
    <property type="molecule type" value="Genomic_DNA"/>
</dbReference>
<gene>
    <name evidence="5" type="ORF">Y1Q_0013149</name>
</gene>
<dbReference type="SUPFAM" id="SSF50494">
    <property type="entry name" value="Trypsin-like serine proteases"/>
    <property type="match status" value="1"/>
</dbReference>
<sequence length="71" mass="7534">MMCADDPQGLKTPFKGDSGGSLVCDGVAQGIVSFGNQDGRPPAVFTRISAFMPWIWKTMRPMGEGGAKDRG</sequence>
<evidence type="ECO:0000256" key="2">
    <source>
        <dbReference type="ARBA" id="ARBA00023145"/>
    </source>
</evidence>
<dbReference type="GO" id="GO:0004252">
    <property type="term" value="F:serine-type endopeptidase activity"/>
    <property type="evidence" value="ECO:0007669"/>
    <property type="project" value="InterPro"/>
</dbReference>
<evidence type="ECO:0000313" key="5">
    <source>
        <dbReference type="EMBL" id="KYO36115.1"/>
    </source>
</evidence>
<dbReference type="InterPro" id="IPR043504">
    <property type="entry name" value="Peptidase_S1_PA_chymotrypsin"/>
</dbReference>
<organism evidence="5 6">
    <name type="scientific">Alligator mississippiensis</name>
    <name type="common">American alligator</name>
    <dbReference type="NCBI Taxonomy" id="8496"/>
    <lineage>
        <taxon>Eukaryota</taxon>
        <taxon>Metazoa</taxon>
        <taxon>Chordata</taxon>
        <taxon>Craniata</taxon>
        <taxon>Vertebrata</taxon>
        <taxon>Euteleostomi</taxon>
        <taxon>Archelosauria</taxon>
        <taxon>Archosauria</taxon>
        <taxon>Crocodylia</taxon>
        <taxon>Alligatoridae</taxon>
        <taxon>Alligatorinae</taxon>
        <taxon>Alligator</taxon>
    </lineage>
</organism>
<evidence type="ECO:0000313" key="6">
    <source>
        <dbReference type="Proteomes" id="UP000050525"/>
    </source>
</evidence>
<evidence type="ECO:0000259" key="4">
    <source>
        <dbReference type="PROSITE" id="PS50240"/>
    </source>
</evidence>
<evidence type="ECO:0000256" key="1">
    <source>
        <dbReference type="ARBA" id="ARBA00022729"/>
    </source>
</evidence>
<dbReference type="GO" id="GO:0005737">
    <property type="term" value="C:cytoplasm"/>
    <property type="evidence" value="ECO:0007669"/>
    <property type="project" value="TreeGrafter"/>
</dbReference>
<name>A0A151NHY9_ALLMI</name>
<keyword evidence="2" id="KW-0865">Zymogen</keyword>
<proteinExistence type="predicted"/>
<keyword evidence="1" id="KW-0732">Signal</keyword>
<protein>
    <submittedName>
        <fullName evidence="5">Mast cell protease 1A-like</fullName>
    </submittedName>
</protein>
<feature type="domain" description="Peptidase S1" evidence="4">
    <location>
        <begin position="1"/>
        <end position="60"/>
    </location>
</feature>
<dbReference type="PANTHER" id="PTHR24271">
    <property type="entry name" value="KALLIKREIN-RELATED"/>
    <property type="match status" value="1"/>
</dbReference>
<dbReference type="InterPro" id="IPR001254">
    <property type="entry name" value="Trypsin_dom"/>
</dbReference>
<dbReference type="PROSITE" id="PS00135">
    <property type="entry name" value="TRYPSIN_SER"/>
    <property type="match status" value="1"/>
</dbReference>
<accession>A0A151NHY9</accession>
<dbReference type="STRING" id="8496.A0A151NHY9"/>
<dbReference type="InterPro" id="IPR033116">
    <property type="entry name" value="TRYPSIN_SER"/>
</dbReference>
<keyword evidence="6" id="KW-1185">Reference proteome</keyword>
<reference evidence="5 6" key="1">
    <citation type="journal article" date="2012" name="Genome Biol.">
        <title>Sequencing three crocodilian genomes to illuminate the evolution of archosaurs and amniotes.</title>
        <authorList>
            <person name="St John J.A."/>
            <person name="Braun E.L."/>
            <person name="Isberg S.R."/>
            <person name="Miles L.G."/>
            <person name="Chong A.Y."/>
            <person name="Gongora J."/>
            <person name="Dalzell P."/>
            <person name="Moran C."/>
            <person name="Bed'hom B."/>
            <person name="Abzhanov A."/>
            <person name="Burgess S.C."/>
            <person name="Cooksey A.M."/>
            <person name="Castoe T.A."/>
            <person name="Crawford N.G."/>
            <person name="Densmore L.D."/>
            <person name="Drew J.C."/>
            <person name="Edwards S.V."/>
            <person name="Faircloth B.C."/>
            <person name="Fujita M.K."/>
            <person name="Greenwold M.J."/>
            <person name="Hoffmann F.G."/>
            <person name="Howard J.M."/>
            <person name="Iguchi T."/>
            <person name="Janes D.E."/>
            <person name="Khan S.Y."/>
            <person name="Kohno S."/>
            <person name="de Koning A.J."/>
            <person name="Lance S.L."/>
            <person name="McCarthy F.M."/>
            <person name="McCormack J.E."/>
            <person name="Merchant M.E."/>
            <person name="Peterson D.G."/>
            <person name="Pollock D.D."/>
            <person name="Pourmand N."/>
            <person name="Raney B.J."/>
            <person name="Roessler K.A."/>
            <person name="Sanford J.R."/>
            <person name="Sawyer R.H."/>
            <person name="Schmidt C.J."/>
            <person name="Triplett E.W."/>
            <person name="Tuberville T.D."/>
            <person name="Venegas-Anaya M."/>
            <person name="Howard J.T."/>
            <person name="Jarvis E.D."/>
            <person name="Guillette L.J.Jr."/>
            <person name="Glenn T.C."/>
            <person name="Green R.E."/>
            <person name="Ray D.A."/>
        </authorList>
    </citation>
    <scope>NUCLEOTIDE SEQUENCE [LARGE SCALE GENOMIC DNA]</scope>
    <source>
        <strain evidence="5">KSC_2009_1</strain>
    </source>
</reference>
<evidence type="ECO:0000256" key="3">
    <source>
        <dbReference type="ARBA" id="ARBA00023157"/>
    </source>
</evidence>